<dbReference type="AlphaFoldDB" id="A0A7J6W605"/>
<reference evidence="2 3" key="1">
    <citation type="submission" date="2020-06" db="EMBL/GenBank/DDBJ databases">
        <title>Transcriptomic and genomic resources for Thalictrum thalictroides and T. hernandezii: Facilitating candidate gene discovery in an emerging model plant lineage.</title>
        <authorList>
            <person name="Arias T."/>
            <person name="Riano-Pachon D.M."/>
            <person name="Di Stilio V.S."/>
        </authorList>
    </citation>
    <scope>NUCLEOTIDE SEQUENCE [LARGE SCALE GENOMIC DNA]</scope>
    <source>
        <strain evidence="3">cv. WT478/WT964</strain>
        <tissue evidence="2">Leaves</tissue>
    </source>
</reference>
<keyword evidence="1" id="KW-0812">Transmembrane</keyword>
<sequence>GKMGASLHRSYKHRAIGGKPPYLTPFFGMFGYGGFIASMHLGRHAEVSSKTKDSKKVYTLHLSREALINSREKTWKTDGGIRDPLEDEISSSPHGSFTKVEISELKLKLLDIGQLKCRLKDIYFPYIQCDEMLGTGKTTTPIQFQVNDDDLADLEGGEVAITNVNSCNGPDFVLQLRILYQDASTVTSSGEPQEAHARLKCVYYPIVKGKESINTILERLRVEGDIVAETFDTFSRTSIRRLGRLLPDARWVAFQVCRQILGLNPGQQWKLSSWSTLGVEGISSGVLKCV</sequence>
<feature type="non-terminal residue" evidence="2">
    <location>
        <position position="1"/>
    </location>
</feature>
<dbReference type="OrthoDB" id="10036779at2759"/>
<dbReference type="EMBL" id="JABWDY010021114">
    <property type="protein sequence ID" value="KAF5192641.1"/>
    <property type="molecule type" value="Genomic_DNA"/>
</dbReference>
<evidence type="ECO:0000313" key="3">
    <source>
        <dbReference type="Proteomes" id="UP000554482"/>
    </source>
</evidence>
<feature type="transmembrane region" description="Helical" evidence="1">
    <location>
        <begin position="21"/>
        <end position="42"/>
    </location>
</feature>
<accession>A0A7J6W605</accession>
<name>A0A7J6W605_THATH</name>
<organism evidence="2 3">
    <name type="scientific">Thalictrum thalictroides</name>
    <name type="common">Rue-anemone</name>
    <name type="synonym">Anemone thalictroides</name>
    <dbReference type="NCBI Taxonomy" id="46969"/>
    <lineage>
        <taxon>Eukaryota</taxon>
        <taxon>Viridiplantae</taxon>
        <taxon>Streptophyta</taxon>
        <taxon>Embryophyta</taxon>
        <taxon>Tracheophyta</taxon>
        <taxon>Spermatophyta</taxon>
        <taxon>Magnoliopsida</taxon>
        <taxon>Ranunculales</taxon>
        <taxon>Ranunculaceae</taxon>
        <taxon>Thalictroideae</taxon>
        <taxon>Thalictrum</taxon>
    </lineage>
</organism>
<keyword evidence="1" id="KW-1133">Transmembrane helix</keyword>
<protein>
    <submittedName>
        <fullName evidence="2">Structural maintenance of chromosomes flexible hinge domain-containing protein gmi1</fullName>
    </submittedName>
</protein>
<keyword evidence="3" id="KW-1185">Reference proteome</keyword>
<proteinExistence type="predicted"/>
<keyword evidence="1" id="KW-0472">Membrane</keyword>
<evidence type="ECO:0000313" key="2">
    <source>
        <dbReference type="EMBL" id="KAF5192641.1"/>
    </source>
</evidence>
<dbReference type="Proteomes" id="UP000554482">
    <property type="component" value="Unassembled WGS sequence"/>
</dbReference>
<evidence type="ECO:0000256" key="1">
    <source>
        <dbReference type="SAM" id="Phobius"/>
    </source>
</evidence>
<gene>
    <name evidence="2" type="ORF">FRX31_017772</name>
</gene>
<comment type="caution">
    <text evidence="2">The sequence shown here is derived from an EMBL/GenBank/DDBJ whole genome shotgun (WGS) entry which is preliminary data.</text>
</comment>